<keyword evidence="7" id="KW-1185">Reference proteome</keyword>
<accession>A0A9P6EKR0</accession>
<dbReference type="CDD" id="cd00143">
    <property type="entry name" value="PP2Cc"/>
    <property type="match status" value="1"/>
</dbReference>
<dbReference type="EMBL" id="MU157839">
    <property type="protein sequence ID" value="KAF9530592.1"/>
    <property type="molecule type" value="Genomic_DNA"/>
</dbReference>
<keyword evidence="1" id="KW-0479">Metal-binding</keyword>
<dbReference type="SMART" id="SM00332">
    <property type="entry name" value="PP2Cc"/>
    <property type="match status" value="1"/>
</dbReference>
<dbReference type="OrthoDB" id="420076at2759"/>
<dbReference type="AlphaFoldDB" id="A0A9P6EKR0"/>
<dbReference type="InterPro" id="IPR036457">
    <property type="entry name" value="PPM-type-like_dom_sf"/>
</dbReference>
<dbReference type="InterPro" id="IPR001932">
    <property type="entry name" value="PPM-type_phosphatase-like_dom"/>
</dbReference>
<dbReference type="PANTHER" id="PTHR13832:SF792">
    <property type="entry name" value="GM14286P"/>
    <property type="match status" value="1"/>
</dbReference>
<evidence type="ECO:0000256" key="4">
    <source>
        <dbReference type="RuleBase" id="RU003465"/>
    </source>
</evidence>
<evidence type="ECO:0000313" key="7">
    <source>
        <dbReference type="Proteomes" id="UP000807306"/>
    </source>
</evidence>
<dbReference type="InterPro" id="IPR000222">
    <property type="entry name" value="PP2C_BS"/>
</dbReference>
<dbReference type="PROSITE" id="PS51746">
    <property type="entry name" value="PPM_2"/>
    <property type="match status" value="1"/>
</dbReference>
<gene>
    <name evidence="6" type="ORF">CPB83DRAFT_168873</name>
</gene>
<dbReference type="GO" id="GO:0046872">
    <property type="term" value="F:metal ion binding"/>
    <property type="evidence" value="ECO:0007669"/>
    <property type="project" value="UniProtKB-KW"/>
</dbReference>
<dbReference type="Proteomes" id="UP000807306">
    <property type="component" value="Unassembled WGS sequence"/>
</dbReference>
<dbReference type="GO" id="GO:0004722">
    <property type="term" value="F:protein serine/threonine phosphatase activity"/>
    <property type="evidence" value="ECO:0007669"/>
    <property type="project" value="InterPro"/>
</dbReference>
<protein>
    <submittedName>
        <fullName evidence="6">Phosphatase 2C-like domain-containing protein</fullName>
    </submittedName>
</protein>
<dbReference type="InterPro" id="IPR015655">
    <property type="entry name" value="PP2C"/>
</dbReference>
<feature type="domain" description="PPM-type phosphatase" evidence="5">
    <location>
        <begin position="23"/>
        <end position="329"/>
    </location>
</feature>
<dbReference type="Gene3D" id="3.60.40.10">
    <property type="entry name" value="PPM-type phosphatase domain"/>
    <property type="match status" value="1"/>
</dbReference>
<dbReference type="Pfam" id="PF00481">
    <property type="entry name" value="PP2C"/>
    <property type="match status" value="1"/>
</dbReference>
<evidence type="ECO:0000259" key="5">
    <source>
        <dbReference type="PROSITE" id="PS51746"/>
    </source>
</evidence>
<dbReference type="SUPFAM" id="SSF81606">
    <property type="entry name" value="PP2C-like"/>
    <property type="match status" value="1"/>
</dbReference>
<organism evidence="6 7">
    <name type="scientific">Crepidotus variabilis</name>
    <dbReference type="NCBI Taxonomy" id="179855"/>
    <lineage>
        <taxon>Eukaryota</taxon>
        <taxon>Fungi</taxon>
        <taxon>Dikarya</taxon>
        <taxon>Basidiomycota</taxon>
        <taxon>Agaricomycotina</taxon>
        <taxon>Agaricomycetes</taxon>
        <taxon>Agaricomycetidae</taxon>
        <taxon>Agaricales</taxon>
        <taxon>Agaricineae</taxon>
        <taxon>Crepidotaceae</taxon>
        <taxon>Crepidotus</taxon>
    </lineage>
</organism>
<dbReference type="PANTHER" id="PTHR13832">
    <property type="entry name" value="PROTEIN PHOSPHATASE 2C"/>
    <property type="match status" value="1"/>
</dbReference>
<evidence type="ECO:0000256" key="1">
    <source>
        <dbReference type="ARBA" id="ARBA00022723"/>
    </source>
</evidence>
<reference evidence="6" key="1">
    <citation type="submission" date="2020-11" db="EMBL/GenBank/DDBJ databases">
        <authorList>
            <consortium name="DOE Joint Genome Institute"/>
            <person name="Ahrendt S."/>
            <person name="Riley R."/>
            <person name="Andreopoulos W."/>
            <person name="Labutti K."/>
            <person name="Pangilinan J."/>
            <person name="Ruiz-Duenas F.J."/>
            <person name="Barrasa J.M."/>
            <person name="Sanchez-Garcia M."/>
            <person name="Camarero S."/>
            <person name="Miyauchi S."/>
            <person name="Serrano A."/>
            <person name="Linde D."/>
            <person name="Babiker R."/>
            <person name="Drula E."/>
            <person name="Ayuso-Fernandez I."/>
            <person name="Pacheco R."/>
            <person name="Padilla G."/>
            <person name="Ferreira P."/>
            <person name="Barriuso J."/>
            <person name="Kellner H."/>
            <person name="Castanera R."/>
            <person name="Alfaro M."/>
            <person name="Ramirez L."/>
            <person name="Pisabarro A.G."/>
            <person name="Kuo A."/>
            <person name="Tritt A."/>
            <person name="Lipzen A."/>
            <person name="He G."/>
            <person name="Yan M."/>
            <person name="Ng V."/>
            <person name="Cullen D."/>
            <person name="Martin F."/>
            <person name="Rosso M.-N."/>
            <person name="Henrissat B."/>
            <person name="Hibbett D."/>
            <person name="Martinez A.T."/>
            <person name="Grigoriev I.V."/>
        </authorList>
    </citation>
    <scope>NUCLEOTIDE SEQUENCE</scope>
    <source>
        <strain evidence="6">CBS 506.95</strain>
    </source>
</reference>
<keyword evidence="2 4" id="KW-0378">Hydrolase</keyword>
<name>A0A9P6EKR0_9AGAR</name>
<evidence type="ECO:0000313" key="6">
    <source>
        <dbReference type="EMBL" id="KAF9530592.1"/>
    </source>
</evidence>
<proteinExistence type="inferred from homology"/>
<sequence length="329" mass="36361">MENIVGQVVSPTLDNSKLPARLIISVAQLQPTDRPIEDRFSIQFDPVRARFIVGVYDGHGGPETADHISRELPRQLFAQPPACHAQQFMQLDDSILTDFKRDHSFFRSKSSEWIHHAQLIKSGSTALILDIDMDSLVGYYSNSGDCRLVICSSSQGPDLVIMQTQDLNAKTPSEKDRLAQEHPDEDPIIVGGRLFGRLMCTRGFGDGYYKLPKGPFGEHRKFIETLSSAEMSTGGKVSMISQYSVYFYAYKTPPYITARPESGVCQLKDGDIAILASDGLWDLISSSEAADIVLRGAGNNELDLAKYLIEQVTLTKSPSDDVTVVVLQV</sequence>
<keyword evidence="3 4" id="KW-0904">Protein phosphatase</keyword>
<evidence type="ECO:0000256" key="3">
    <source>
        <dbReference type="ARBA" id="ARBA00022912"/>
    </source>
</evidence>
<dbReference type="PROSITE" id="PS01032">
    <property type="entry name" value="PPM_1"/>
    <property type="match status" value="1"/>
</dbReference>
<evidence type="ECO:0000256" key="2">
    <source>
        <dbReference type="ARBA" id="ARBA00022801"/>
    </source>
</evidence>
<comment type="similarity">
    <text evidence="4">Belongs to the PP2C family.</text>
</comment>
<comment type="caution">
    <text evidence="6">The sequence shown here is derived from an EMBL/GenBank/DDBJ whole genome shotgun (WGS) entry which is preliminary data.</text>
</comment>